<feature type="domain" description="Sm" evidence="6">
    <location>
        <begin position="1"/>
        <end position="80"/>
    </location>
</feature>
<feature type="compositionally biased region" description="Low complexity" evidence="3">
    <location>
        <begin position="143"/>
        <end position="157"/>
    </location>
</feature>
<dbReference type="GO" id="GO:0003723">
    <property type="term" value="F:RNA binding"/>
    <property type="evidence" value="ECO:0007669"/>
    <property type="project" value="InterPro"/>
</dbReference>
<evidence type="ECO:0000313" key="8">
    <source>
        <dbReference type="Proteomes" id="UP000887116"/>
    </source>
</evidence>
<dbReference type="Gene3D" id="2.30.30.100">
    <property type="match status" value="1"/>
</dbReference>
<evidence type="ECO:0000313" key="7">
    <source>
        <dbReference type="EMBL" id="GFR13055.1"/>
    </source>
</evidence>
<accession>A0A8X6H0Y3</accession>
<dbReference type="OrthoDB" id="21539at2759"/>
<dbReference type="InterPro" id="IPR025761">
    <property type="entry name" value="FFD_box"/>
</dbReference>
<feature type="compositionally biased region" description="Basic residues" evidence="3">
    <location>
        <begin position="197"/>
        <end position="218"/>
    </location>
</feature>
<comment type="similarity">
    <text evidence="1">Belongs to the LSM14 family.</text>
</comment>
<evidence type="ECO:0000256" key="3">
    <source>
        <dbReference type="SAM" id="MobiDB-lite"/>
    </source>
</evidence>
<evidence type="ECO:0000256" key="2">
    <source>
        <dbReference type="PROSITE-ProRule" id="PRU00846"/>
    </source>
</evidence>
<dbReference type="Pfam" id="PF12701">
    <property type="entry name" value="LSM14"/>
    <property type="match status" value="1"/>
</dbReference>
<evidence type="ECO:0000259" key="5">
    <source>
        <dbReference type="PROSITE" id="PS51513"/>
    </source>
</evidence>
<dbReference type="PANTHER" id="PTHR13586:SF0">
    <property type="entry name" value="TRAILER HITCH, ISOFORM H"/>
    <property type="match status" value="1"/>
</dbReference>
<dbReference type="AlphaFoldDB" id="A0A8X6H0Y3"/>
<dbReference type="InterPro" id="IPR047575">
    <property type="entry name" value="Sm"/>
</dbReference>
<feature type="short sequence motif" description="FFD box" evidence="2">
    <location>
        <begin position="268"/>
        <end position="284"/>
    </location>
</feature>
<feature type="region of interest" description="Disordered" evidence="3">
    <location>
        <begin position="140"/>
        <end position="231"/>
    </location>
</feature>
<name>A0A8X6H0Y3_TRICU</name>
<dbReference type="InterPro" id="IPR025609">
    <property type="entry name" value="Lsm14-like_N"/>
</dbReference>
<dbReference type="SMART" id="SM01271">
    <property type="entry name" value="LSM14"/>
    <property type="match status" value="1"/>
</dbReference>
<feature type="compositionally biased region" description="Basic and acidic residues" evidence="3">
    <location>
        <begin position="177"/>
        <end position="189"/>
    </location>
</feature>
<dbReference type="PROSITE" id="PS52002">
    <property type="entry name" value="SM"/>
    <property type="match status" value="1"/>
</dbReference>
<feature type="domain" description="FFD box profile" evidence="5">
    <location>
        <begin position="268"/>
        <end position="284"/>
    </location>
</feature>
<dbReference type="SMART" id="SM01199">
    <property type="entry name" value="FDF"/>
    <property type="match status" value="1"/>
</dbReference>
<dbReference type="PROSITE" id="PS51512">
    <property type="entry name" value="DFDF"/>
    <property type="match status" value="1"/>
</dbReference>
<reference evidence="7" key="1">
    <citation type="submission" date="2020-07" db="EMBL/GenBank/DDBJ databases">
        <title>Multicomponent nature underlies the extraordinary mechanical properties of spider dragline silk.</title>
        <authorList>
            <person name="Kono N."/>
            <person name="Nakamura H."/>
            <person name="Mori M."/>
            <person name="Yoshida Y."/>
            <person name="Ohtoshi R."/>
            <person name="Malay A.D."/>
            <person name="Moran D.A.P."/>
            <person name="Tomita M."/>
            <person name="Numata K."/>
            <person name="Arakawa K."/>
        </authorList>
    </citation>
    <scope>NUCLEOTIDE SEQUENCE</scope>
</reference>
<evidence type="ECO:0000259" key="4">
    <source>
        <dbReference type="PROSITE" id="PS51512"/>
    </source>
</evidence>
<dbReference type="EMBL" id="BMAO01017060">
    <property type="protein sequence ID" value="GFR13055.1"/>
    <property type="molecule type" value="Genomic_DNA"/>
</dbReference>
<evidence type="ECO:0000259" key="6">
    <source>
        <dbReference type="PROSITE" id="PS52002"/>
    </source>
</evidence>
<organism evidence="7 8">
    <name type="scientific">Trichonephila clavata</name>
    <name type="common">Joro spider</name>
    <name type="synonym">Nephila clavata</name>
    <dbReference type="NCBI Taxonomy" id="2740835"/>
    <lineage>
        <taxon>Eukaryota</taxon>
        <taxon>Metazoa</taxon>
        <taxon>Ecdysozoa</taxon>
        <taxon>Arthropoda</taxon>
        <taxon>Chelicerata</taxon>
        <taxon>Arachnida</taxon>
        <taxon>Araneae</taxon>
        <taxon>Araneomorphae</taxon>
        <taxon>Entelegynae</taxon>
        <taxon>Araneoidea</taxon>
        <taxon>Nephilidae</taxon>
        <taxon>Trichonephila</taxon>
    </lineage>
</organism>
<feature type="domain" description="DFDF" evidence="4">
    <location>
        <begin position="221"/>
        <end position="264"/>
    </location>
</feature>
<dbReference type="PANTHER" id="PTHR13586">
    <property type="entry name" value="SCD6 PROTEIN-RELATED"/>
    <property type="match status" value="1"/>
</dbReference>
<protein>
    <submittedName>
        <fullName evidence="7">Protein LSM14 homolog B</fullName>
    </submittedName>
</protein>
<sequence length="455" mass="51276">MASIPYLGSKISLISKSEIRYEGILYTVDPKESTVALAKVKSFGTEDRPTDRPVLPRDEVYEYIIFRASDIKDLHVCEPPKSHHGLPHDPAIVQHSQPVSQTQPISQYSSLPFGQTFNPLLGLSQFQHFPSQTSYQIHPILPSSHYSSSSRSTAASQRKSHTSDAGVQVSVGNDFLRSSRDPLKPRNREPVQSNFQNRRRAPLNRPNSRRSVSRRGRGRSSSSGPPEKFENEYDFEQANAEFQELENKLSKSTLEDGSGESTSNEASGAYNKEKSFFDDISCEATQRSKGLPRFDWRYERKLNVETFGISANAWLRRRRARGGFRRGFRGRGASNRSNDLPVQKTVTFDETPVIKEVEVVTLEEKPEPLPVIEVIVEKEKTEWPESNAKAENKTCLLNRKGKDLSVSSLALQCGISSEQEKNQKRSSTKSPLPRVGLEQQIDFGWNMDLGIFTLV</sequence>
<feature type="region of interest" description="Disordered" evidence="3">
    <location>
        <begin position="251"/>
        <end position="270"/>
    </location>
</feature>
<proteinExistence type="inferred from homology"/>
<gene>
    <name evidence="7" type="primary">lsm14b</name>
    <name evidence="7" type="ORF">TNCT_551871</name>
</gene>
<comment type="caution">
    <text evidence="7">The sequence shown here is derived from an EMBL/GenBank/DDBJ whole genome shotgun (WGS) entry which is preliminary data.</text>
</comment>
<dbReference type="Proteomes" id="UP000887116">
    <property type="component" value="Unassembled WGS sequence"/>
</dbReference>
<dbReference type="SUPFAM" id="SSF50182">
    <property type="entry name" value="Sm-like ribonucleoproteins"/>
    <property type="match status" value="1"/>
</dbReference>
<dbReference type="CDD" id="cd01736">
    <property type="entry name" value="LSm14_N"/>
    <property type="match status" value="1"/>
</dbReference>
<dbReference type="InterPro" id="IPR025762">
    <property type="entry name" value="DFDF"/>
</dbReference>
<dbReference type="InterPro" id="IPR010920">
    <property type="entry name" value="LSM_dom_sf"/>
</dbReference>
<dbReference type="PROSITE" id="PS51513">
    <property type="entry name" value="FFD"/>
    <property type="match status" value="1"/>
</dbReference>
<dbReference type="InterPro" id="IPR019050">
    <property type="entry name" value="FDF_dom"/>
</dbReference>
<evidence type="ECO:0000256" key="1">
    <source>
        <dbReference type="ARBA" id="ARBA00010415"/>
    </source>
</evidence>
<keyword evidence="8" id="KW-1185">Reference proteome</keyword>